<feature type="region of interest" description="Disordered" evidence="1">
    <location>
        <begin position="1"/>
        <end position="31"/>
    </location>
</feature>
<organism evidence="2 3">
    <name type="scientific">Haloferax gibbonsii</name>
    <dbReference type="NCBI Taxonomy" id="35746"/>
    <lineage>
        <taxon>Archaea</taxon>
        <taxon>Methanobacteriati</taxon>
        <taxon>Methanobacteriota</taxon>
        <taxon>Stenosarchaea group</taxon>
        <taxon>Halobacteria</taxon>
        <taxon>Halobacteriales</taxon>
        <taxon>Haloferacaceae</taxon>
        <taxon>Haloferax</taxon>
    </lineage>
</organism>
<dbReference type="EMBL" id="CP063206">
    <property type="protein sequence ID" value="QOS13495.1"/>
    <property type="molecule type" value="Genomic_DNA"/>
</dbReference>
<name>A0A871BL58_HALGI</name>
<dbReference type="Proteomes" id="UP000663064">
    <property type="component" value="Plasmid pHGLR1"/>
</dbReference>
<sequence>MLRRGSEVSIEPRLPVPTMPDASESEREPRYRTKDYAISSVIRSLAIGAAGPVRVSSY</sequence>
<reference evidence="2" key="1">
    <citation type="journal article" date="2021" name="Front. Microbiol.">
        <title>Cellular and Genomic Properties of Haloferax gibbonsii LR2-5, the Host of Euryarchaeal Virus HFTV1.</title>
        <authorList>
            <person name="Tittes C."/>
            <person name="Schwarzer S."/>
            <person name="Pfeiffer F."/>
            <person name="Dyall-Smith M."/>
            <person name="Rodriguez-Franco M."/>
            <person name="Oksanen H.M."/>
            <person name="Quax T.E.F."/>
        </authorList>
    </citation>
    <scope>NUCLEOTIDE SEQUENCE</scope>
    <source>
        <strain evidence="2">LR2-5</strain>
    </source>
</reference>
<evidence type="ECO:0000313" key="3">
    <source>
        <dbReference type="Proteomes" id="UP000663064"/>
    </source>
</evidence>
<evidence type="ECO:0000313" key="2">
    <source>
        <dbReference type="EMBL" id="QOS13495.1"/>
    </source>
</evidence>
<protein>
    <submittedName>
        <fullName evidence="2">Uncharacterized protein</fullName>
    </submittedName>
</protein>
<dbReference type="AlphaFoldDB" id="A0A871BL58"/>
<accession>A0A871BL58</accession>
<evidence type="ECO:0000256" key="1">
    <source>
        <dbReference type="SAM" id="MobiDB-lite"/>
    </source>
</evidence>
<gene>
    <name evidence="2" type="ORF">HfgLR_21330</name>
</gene>
<proteinExistence type="predicted"/>
<geneLocation type="plasmid" evidence="2 3">
    <name>pHGLR1</name>
</geneLocation>
<keyword evidence="2" id="KW-0614">Plasmid</keyword>